<keyword evidence="2" id="KW-1185">Reference proteome</keyword>
<accession>A0ABS8WRX5</accession>
<feature type="non-terminal residue" evidence="1">
    <location>
        <position position="1"/>
    </location>
</feature>
<sequence length="74" mass="8054">AARPDAQGTSLATITDARRGHVLRFHASTGLPVRSRGPSRAARSYDDMRERNLSALQPAQRPFHCAKHPAAHQG</sequence>
<evidence type="ECO:0000313" key="2">
    <source>
        <dbReference type="Proteomes" id="UP000823775"/>
    </source>
</evidence>
<dbReference type="Proteomes" id="UP000823775">
    <property type="component" value="Unassembled WGS sequence"/>
</dbReference>
<comment type="caution">
    <text evidence="1">The sequence shown here is derived from an EMBL/GenBank/DDBJ whole genome shotgun (WGS) entry which is preliminary data.</text>
</comment>
<reference evidence="1 2" key="1">
    <citation type="journal article" date="2021" name="BMC Genomics">
        <title>Datura genome reveals duplications of psychoactive alkaloid biosynthetic genes and high mutation rate following tissue culture.</title>
        <authorList>
            <person name="Rajewski A."/>
            <person name="Carter-House D."/>
            <person name="Stajich J."/>
            <person name="Litt A."/>
        </authorList>
    </citation>
    <scope>NUCLEOTIDE SEQUENCE [LARGE SCALE GENOMIC DNA]</scope>
    <source>
        <strain evidence="1">AR-01</strain>
    </source>
</reference>
<evidence type="ECO:0000313" key="1">
    <source>
        <dbReference type="EMBL" id="MCE3214725.1"/>
    </source>
</evidence>
<dbReference type="EMBL" id="JACEIK010009817">
    <property type="protein sequence ID" value="MCE3214725.1"/>
    <property type="molecule type" value="Genomic_DNA"/>
</dbReference>
<organism evidence="1 2">
    <name type="scientific">Datura stramonium</name>
    <name type="common">Jimsonweed</name>
    <name type="synonym">Common thornapple</name>
    <dbReference type="NCBI Taxonomy" id="4076"/>
    <lineage>
        <taxon>Eukaryota</taxon>
        <taxon>Viridiplantae</taxon>
        <taxon>Streptophyta</taxon>
        <taxon>Embryophyta</taxon>
        <taxon>Tracheophyta</taxon>
        <taxon>Spermatophyta</taxon>
        <taxon>Magnoliopsida</taxon>
        <taxon>eudicotyledons</taxon>
        <taxon>Gunneridae</taxon>
        <taxon>Pentapetalae</taxon>
        <taxon>asterids</taxon>
        <taxon>lamiids</taxon>
        <taxon>Solanales</taxon>
        <taxon>Solanaceae</taxon>
        <taxon>Solanoideae</taxon>
        <taxon>Datureae</taxon>
        <taxon>Datura</taxon>
    </lineage>
</organism>
<name>A0ABS8WRX5_DATST</name>
<proteinExistence type="predicted"/>
<feature type="non-terminal residue" evidence="1">
    <location>
        <position position="74"/>
    </location>
</feature>
<protein>
    <submittedName>
        <fullName evidence="1">Uncharacterized protein</fullName>
    </submittedName>
</protein>
<gene>
    <name evidence="1" type="ORF">HAX54_053141</name>
</gene>